<evidence type="ECO:0000313" key="3">
    <source>
        <dbReference type="Proteomes" id="UP000316759"/>
    </source>
</evidence>
<feature type="chain" id="PRO_5021453912" description="C-type lectin domain-containing protein" evidence="1">
    <location>
        <begin position="20"/>
        <end position="155"/>
    </location>
</feature>
<keyword evidence="3" id="KW-1185">Reference proteome</keyword>
<reference evidence="2 3" key="1">
    <citation type="submission" date="2019-04" db="EMBL/GenBank/DDBJ databases">
        <title>Annotation for the trematode Fasciola gigantica.</title>
        <authorList>
            <person name="Choi Y.-J."/>
        </authorList>
    </citation>
    <scope>NUCLEOTIDE SEQUENCE [LARGE SCALE GENOMIC DNA]</scope>
    <source>
        <strain evidence="2">Uganda_cow_1</strain>
    </source>
</reference>
<dbReference type="AlphaFoldDB" id="A0A504YCE4"/>
<dbReference type="EMBL" id="SUNJ01010878">
    <property type="protein sequence ID" value="TPP59312.1"/>
    <property type="molecule type" value="Genomic_DNA"/>
</dbReference>
<sequence>MKTLFFLLFSLIFPNKWNARAIDCPPNFENLAGDICTIIQEGTYNFCSANNACHQMGLSRNLRVHLIGMNLTKIISRLKRSGPMYTSINKLLRPDEGNRVGWRVGVPGQANFTTQGDEKGLWCAGQPDNIEEAVTAVIDGKLHDVSVGSYGSSAV</sequence>
<gene>
    <name evidence="2" type="ORF">FGIG_10672</name>
</gene>
<proteinExistence type="predicted"/>
<comment type="caution">
    <text evidence="2">The sequence shown here is derived from an EMBL/GenBank/DDBJ whole genome shotgun (WGS) entry which is preliminary data.</text>
</comment>
<evidence type="ECO:0008006" key="4">
    <source>
        <dbReference type="Google" id="ProtNLM"/>
    </source>
</evidence>
<evidence type="ECO:0000256" key="1">
    <source>
        <dbReference type="SAM" id="SignalP"/>
    </source>
</evidence>
<dbReference type="Proteomes" id="UP000316759">
    <property type="component" value="Unassembled WGS sequence"/>
</dbReference>
<dbReference type="OrthoDB" id="6316613at2759"/>
<evidence type="ECO:0000313" key="2">
    <source>
        <dbReference type="EMBL" id="TPP59312.1"/>
    </source>
</evidence>
<name>A0A504YCE4_FASGI</name>
<organism evidence="2 3">
    <name type="scientific">Fasciola gigantica</name>
    <name type="common">Giant liver fluke</name>
    <dbReference type="NCBI Taxonomy" id="46835"/>
    <lineage>
        <taxon>Eukaryota</taxon>
        <taxon>Metazoa</taxon>
        <taxon>Spiralia</taxon>
        <taxon>Lophotrochozoa</taxon>
        <taxon>Platyhelminthes</taxon>
        <taxon>Trematoda</taxon>
        <taxon>Digenea</taxon>
        <taxon>Plagiorchiida</taxon>
        <taxon>Echinostomata</taxon>
        <taxon>Echinostomatoidea</taxon>
        <taxon>Fasciolidae</taxon>
        <taxon>Fasciola</taxon>
    </lineage>
</organism>
<protein>
    <recommendedName>
        <fullName evidence="4">C-type lectin domain-containing protein</fullName>
    </recommendedName>
</protein>
<feature type="signal peptide" evidence="1">
    <location>
        <begin position="1"/>
        <end position="19"/>
    </location>
</feature>
<keyword evidence="1" id="KW-0732">Signal</keyword>
<accession>A0A504YCE4</accession>